<reference evidence="14" key="1">
    <citation type="submission" date="2021-11" db="EMBL/GenBank/DDBJ databases">
        <title>Draft genome sequence of Alcaligenes endophyticus type strain CCUG 75668T.</title>
        <authorList>
            <person name="Salva-Serra F."/>
            <person name="Duran R.E."/>
            <person name="Seeger M."/>
            <person name="Moore E.R.B."/>
            <person name="Jaen-Luchoro D."/>
        </authorList>
    </citation>
    <scope>NUCLEOTIDE SEQUENCE</scope>
    <source>
        <strain evidence="14">CCUG 75668</strain>
    </source>
</reference>
<evidence type="ECO:0000256" key="7">
    <source>
        <dbReference type="ARBA" id="ARBA00022763"/>
    </source>
</evidence>
<dbReference type="SMART" id="SM00987">
    <property type="entry name" value="UreE_C"/>
    <property type="match status" value="1"/>
</dbReference>
<dbReference type="RefSeq" id="WP_266124491.1">
    <property type="nucleotide sequence ID" value="NZ_JAJHNU010000001.1"/>
</dbReference>
<dbReference type="PANTHER" id="PTHR33693:SF1">
    <property type="entry name" value="TYPE-4 URACIL-DNA GLYCOSYLASE"/>
    <property type="match status" value="1"/>
</dbReference>
<comment type="catalytic activity">
    <reaction evidence="1">
        <text>Hydrolyzes single-stranded DNA or mismatched double-stranded DNA and polynucleotides, releasing free uracil.</text>
        <dbReference type="EC" id="3.2.2.27"/>
    </reaction>
</comment>
<protein>
    <recommendedName>
        <fullName evidence="4">Type-4 uracil-DNA glycosylase</fullName>
        <ecNumber evidence="3">3.2.2.27</ecNumber>
    </recommendedName>
</protein>
<dbReference type="PANTHER" id="PTHR33693">
    <property type="entry name" value="TYPE-5 URACIL-DNA GLYCOSYLASE"/>
    <property type="match status" value="1"/>
</dbReference>
<evidence type="ECO:0000256" key="12">
    <source>
        <dbReference type="SAM" id="MobiDB-lite"/>
    </source>
</evidence>
<keyword evidence="10" id="KW-0411">Iron-sulfur</keyword>
<keyword evidence="8" id="KW-0378">Hydrolase</keyword>
<evidence type="ECO:0000313" key="15">
    <source>
        <dbReference type="Proteomes" id="UP001168613"/>
    </source>
</evidence>
<dbReference type="SUPFAM" id="SSF52141">
    <property type="entry name" value="Uracil-DNA glycosylase-like"/>
    <property type="match status" value="1"/>
</dbReference>
<evidence type="ECO:0000256" key="9">
    <source>
        <dbReference type="ARBA" id="ARBA00023004"/>
    </source>
</evidence>
<keyword evidence="9" id="KW-0408">Iron</keyword>
<evidence type="ECO:0000256" key="8">
    <source>
        <dbReference type="ARBA" id="ARBA00022801"/>
    </source>
</evidence>
<accession>A0ABT8EHM4</accession>
<comment type="similarity">
    <text evidence="2">Belongs to the uracil-DNA glycosylase (UDG) superfamily. Type 4 (UDGa) family.</text>
</comment>
<keyword evidence="6" id="KW-0479">Metal-binding</keyword>
<dbReference type="EC" id="3.2.2.27" evidence="3"/>
<feature type="region of interest" description="Disordered" evidence="12">
    <location>
        <begin position="36"/>
        <end position="63"/>
    </location>
</feature>
<evidence type="ECO:0000313" key="14">
    <source>
        <dbReference type="EMBL" id="MDN4120781.1"/>
    </source>
</evidence>
<keyword evidence="15" id="KW-1185">Reference proteome</keyword>
<sequence length="290" mass="32147">MLAFEPITVLQRHWLQEIGVDRSLLMRLPMQEPLSAAPVTGQEPEKGALSKSVAPASTESAKQARDEALAMLLPQRTRSALRPVNEVMQSARPRVNMHVLANDLSGLDEQIKECDLCPLHEGRALTVFGRGQEQSPDWLVVGEAPSASDDRSGLPFDGQAGELLQAMLKAVLPHASFYFTHLVKCRPLGNRPPQADELEACRRYLDKQIECLVPKRILAVGQLAAEVFAQQERALDTQRGKTLAYCTADGRTLPLVLSHHPAALLLRPQHKAQAWRDLLQMRTLQEASMH</sequence>
<evidence type="ECO:0000256" key="6">
    <source>
        <dbReference type="ARBA" id="ARBA00022723"/>
    </source>
</evidence>
<dbReference type="NCBIfam" id="TIGR00758">
    <property type="entry name" value="UDG_fam4"/>
    <property type="match status" value="1"/>
</dbReference>
<evidence type="ECO:0000256" key="1">
    <source>
        <dbReference type="ARBA" id="ARBA00001400"/>
    </source>
</evidence>
<proteinExistence type="inferred from homology"/>
<dbReference type="InterPro" id="IPR005273">
    <property type="entry name" value="Ura-DNA_glyco_family4"/>
</dbReference>
<dbReference type="SMART" id="SM00986">
    <property type="entry name" value="UDG"/>
    <property type="match status" value="1"/>
</dbReference>
<evidence type="ECO:0000256" key="3">
    <source>
        <dbReference type="ARBA" id="ARBA00012030"/>
    </source>
</evidence>
<dbReference type="InterPro" id="IPR051536">
    <property type="entry name" value="UDG_Type-4/5"/>
</dbReference>
<evidence type="ECO:0000256" key="11">
    <source>
        <dbReference type="ARBA" id="ARBA00023204"/>
    </source>
</evidence>
<dbReference type="InterPro" id="IPR005122">
    <property type="entry name" value="Uracil-DNA_glycosylase-like"/>
</dbReference>
<evidence type="ECO:0000259" key="13">
    <source>
        <dbReference type="SMART" id="SM00986"/>
    </source>
</evidence>
<organism evidence="14 15">
    <name type="scientific">Alcaligenes endophyticus</name>
    <dbReference type="NCBI Taxonomy" id="1929088"/>
    <lineage>
        <taxon>Bacteria</taxon>
        <taxon>Pseudomonadati</taxon>
        <taxon>Pseudomonadota</taxon>
        <taxon>Betaproteobacteria</taxon>
        <taxon>Burkholderiales</taxon>
        <taxon>Alcaligenaceae</taxon>
        <taxon>Alcaligenes</taxon>
    </lineage>
</organism>
<keyword evidence="11" id="KW-0234">DNA repair</keyword>
<name>A0ABT8EHM4_9BURK</name>
<comment type="caution">
    <text evidence="14">The sequence shown here is derived from an EMBL/GenBank/DDBJ whole genome shotgun (WGS) entry which is preliminary data.</text>
</comment>
<evidence type="ECO:0000256" key="5">
    <source>
        <dbReference type="ARBA" id="ARBA00022485"/>
    </source>
</evidence>
<dbReference type="Pfam" id="PF03167">
    <property type="entry name" value="UDG"/>
    <property type="match status" value="1"/>
</dbReference>
<keyword evidence="5" id="KW-0004">4Fe-4S</keyword>
<gene>
    <name evidence="14" type="ORF">LMS43_05745</name>
</gene>
<dbReference type="EMBL" id="JAJHNU010000001">
    <property type="protein sequence ID" value="MDN4120781.1"/>
    <property type="molecule type" value="Genomic_DNA"/>
</dbReference>
<feature type="domain" description="Uracil-DNA glycosylase-like" evidence="13">
    <location>
        <begin position="128"/>
        <end position="279"/>
    </location>
</feature>
<evidence type="ECO:0000256" key="2">
    <source>
        <dbReference type="ARBA" id="ARBA00006521"/>
    </source>
</evidence>
<dbReference type="Gene3D" id="3.40.470.10">
    <property type="entry name" value="Uracil-DNA glycosylase-like domain"/>
    <property type="match status" value="1"/>
</dbReference>
<evidence type="ECO:0000256" key="10">
    <source>
        <dbReference type="ARBA" id="ARBA00023014"/>
    </source>
</evidence>
<dbReference type="CDD" id="cd10030">
    <property type="entry name" value="UDG-F4_TTUDGA_SPO1dp_like"/>
    <property type="match status" value="1"/>
</dbReference>
<dbReference type="InterPro" id="IPR036895">
    <property type="entry name" value="Uracil-DNA_glycosylase-like_sf"/>
</dbReference>
<keyword evidence="7" id="KW-0227">DNA damage</keyword>
<evidence type="ECO:0000256" key="4">
    <source>
        <dbReference type="ARBA" id="ARBA00019403"/>
    </source>
</evidence>
<dbReference type="Proteomes" id="UP001168613">
    <property type="component" value="Unassembled WGS sequence"/>
</dbReference>